<proteinExistence type="predicted"/>
<dbReference type="Proteomes" id="UP000178380">
    <property type="component" value="Unassembled WGS sequence"/>
</dbReference>
<gene>
    <name evidence="1" type="ORF">A3C58_02610</name>
</gene>
<reference evidence="1 2" key="1">
    <citation type="journal article" date="2016" name="Nat. Commun.">
        <title>Thousands of microbial genomes shed light on interconnected biogeochemical processes in an aquifer system.</title>
        <authorList>
            <person name="Anantharaman K."/>
            <person name="Brown C.T."/>
            <person name="Hug L.A."/>
            <person name="Sharon I."/>
            <person name="Castelle C.J."/>
            <person name="Probst A.J."/>
            <person name="Thomas B.C."/>
            <person name="Singh A."/>
            <person name="Wilkins M.J."/>
            <person name="Karaoz U."/>
            <person name="Brodie E.L."/>
            <person name="Williams K.H."/>
            <person name="Hubbard S.S."/>
            <person name="Banfield J.F."/>
        </authorList>
    </citation>
    <scope>NUCLEOTIDE SEQUENCE [LARGE SCALE GENOMIC DNA]</scope>
</reference>
<protein>
    <submittedName>
        <fullName evidence="1">Uncharacterized protein</fullName>
    </submittedName>
</protein>
<name>A0A1G2HVU4_9BACT</name>
<evidence type="ECO:0000313" key="1">
    <source>
        <dbReference type="EMBL" id="OGZ66573.1"/>
    </source>
</evidence>
<organism evidence="1 2">
    <name type="scientific">Candidatus Staskawiczbacteria bacterium RIFCSPHIGHO2_02_FULL_34_10</name>
    <dbReference type="NCBI Taxonomy" id="1802205"/>
    <lineage>
        <taxon>Bacteria</taxon>
        <taxon>Candidatus Staskawicziibacteriota</taxon>
    </lineage>
</organism>
<sequence length="72" mass="8753">MFFRSLIKESAMDILERYSKNNRLPTTKECICAVEYPQTAEHWVERYLELYPEYNKFIQFRVELKTTPIDTN</sequence>
<evidence type="ECO:0000313" key="2">
    <source>
        <dbReference type="Proteomes" id="UP000178380"/>
    </source>
</evidence>
<dbReference type="AlphaFoldDB" id="A0A1G2HVU4"/>
<comment type="caution">
    <text evidence="1">The sequence shown here is derived from an EMBL/GenBank/DDBJ whole genome shotgun (WGS) entry which is preliminary data.</text>
</comment>
<accession>A0A1G2HVU4</accession>
<dbReference type="EMBL" id="MHOR01000029">
    <property type="protein sequence ID" value="OGZ66573.1"/>
    <property type="molecule type" value="Genomic_DNA"/>
</dbReference>